<gene>
    <name evidence="4" type="ORF">Xseb_16380</name>
</gene>
<dbReference type="Gene3D" id="3.90.1530.10">
    <property type="entry name" value="Conserved hypothetical protein from pyrococcus furiosus pfu- 392566-001, ParB domain"/>
    <property type="match status" value="1"/>
</dbReference>
<comment type="caution">
    <text evidence="4">The sequence shown here is derived from an EMBL/GenBank/DDBJ whole genome shotgun (WGS) entry which is preliminary data.</text>
</comment>
<evidence type="ECO:0000256" key="2">
    <source>
        <dbReference type="SAM" id="Coils"/>
    </source>
</evidence>
<dbReference type="InterPro" id="IPR003115">
    <property type="entry name" value="ParB_N"/>
</dbReference>
<dbReference type="GO" id="GO:0007059">
    <property type="term" value="P:chromosome segregation"/>
    <property type="evidence" value="ECO:0007669"/>
    <property type="project" value="TreeGrafter"/>
</dbReference>
<dbReference type="PANTHER" id="PTHR33375:SF1">
    <property type="entry name" value="CHROMOSOME-PARTITIONING PROTEIN PARB-RELATED"/>
    <property type="match status" value="1"/>
</dbReference>
<dbReference type="CDD" id="cd16405">
    <property type="entry name" value="RepB_like_N"/>
    <property type="match status" value="1"/>
</dbReference>
<dbReference type="PANTHER" id="PTHR33375">
    <property type="entry name" value="CHROMOSOME-PARTITIONING PROTEIN PARB-RELATED"/>
    <property type="match status" value="1"/>
</dbReference>
<reference evidence="4" key="1">
    <citation type="submission" date="2015-12" db="EMBL/GenBank/DDBJ databases">
        <authorList>
            <person name="Bansal K."/>
            <person name="Midha S."/>
            <person name="Patil P.B."/>
        </authorList>
    </citation>
    <scope>NUCLEOTIDE SEQUENCE</scope>
    <source>
        <strain evidence="4">LMG867</strain>
    </source>
</reference>
<dbReference type="NCBIfam" id="TIGR00180">
    <property type="entry name" value="parB_part"/>
    <property type="match status" value="1"/>
</dbReference>
<dbReference type="SMART" id="SM00470">
    <property type="entry name" value="ParB"/>
    <property type="match status" value="1"/>
</dbReference>
<dbReference type="SUPFAM" id="SSF109709">
    <property type="entry name" value="KorB DNA-binding domain-like"/>
    <property type="match status" value="1"/>
</dbReference>
<evidence type="ECO:0000256" key="1">
    <source>
        <dbReference type="ARBA" id="ARBA00006295"/>
    </source>
</evidence>
<comment type="similarity">
    <text evidence="1">Belongs to the ParB family.</text>
</comment>
<evidence type="ECO:0000313" key="5">
    <source>
        <dbReference type="Proteomes" id="UP000825388"/>
    </source>
</evidence>
<dbReference type="InterPro" id="IPR036086">
    <property type="entry name" value="ParB/Sulfiredoxin_sf"/>
</dbReference>
<dbReference type="Proteomes" id="UP000825388">
    <property type="component" value="Unassembled WGS sequence"/>
</dbReference>
<dbReference type="InterPro" id="IPR037972">
    <property type="entry name" value="RepB_N"/>
</dbReference>
<evidence type="ECO:0000313" key="4">
    <source>
        <dbReference type="EMBL" id="MBZ3925554.1"/>
    </source>
</evidence>
<feature type="domain" description="ParB-like N-terminal" evidence="3">
    <location>
        <begin position="74"/>
        <end position="172"/>
    </location>
</feature>
<dbReference type="SUPFAM" id="SSF110849">
    <property type="entry name" value="ParB/Sulfiredoxin"/>
    <property type="match status" value="1"/>
</dbReference>
<sequence length="330" mass="36692">MSKQKARGAALLGALDDLPAAPSLGRSGAARPDSSVPALGMVGELARDELRLARERVTELQKQLDALVASGAVQRLDPAKVTHTQYRDRDELGFRDEAYEELKEDIRRKGRNEQPILVRPARPESVEAGFDFEVVWGHRRHRVTSELGIPVEAIVREVSDREAVLLMSSENARREGLSQYEQARKYRTWLKAGLFENMVAIAEAEGVHKSTIGRIMAINDLPEEVFVALKDPRKVTGLFATKLLQAIAADETALERVRGLDKKLSPAELLKRVTPHSEPLTPVEFKAGDRRIFAAVPVEGAAGSRFSELRLHVELDRDKLERLADFLATL</sequence>
<dbReference type="Gene3D" id="1.10.10.2830">
    <property type="match status" value="1"/>
</dbReference>
<evidence type="ECO:0000259" key="3">
    <source>
        <dbReference type="SMART" id="SM00470"/>
    </source>
</evidence>
<proteinExistence type="inferred from homology"/>
<accession>A0AAW4RRU8</accession>
<dbReference type="GO" id="GO:0003677">
    <property type="term" value="F:DNA binding"/>
    <property type="evidence" value="ECO:0007669"/>
    <property type="project" value="InterPro"/>
</dbReference>
<dbReference type="InterPro" id="IPR050336">
    <property type="entry name" value="Chromosome_partition/occlusion"/>
</dbReference>
<dbReference type="EMBL" id="LOKL01000131">
    <property type="protein sequence ID" value="MBZ3925554.1"/>
    <property type="molecule type" value="Genomic_DNA"/>
</dbReference>
<protein>
    <submittedName>
        <fullName evidence="4">Replication protein B</fullName>
    </submittedName>
</protein>
<dbReference type="AlphaFoldDB" id="A0AAW4RRU8"/>
<organism evidence="4 5">
    <name type="scientific">Xanthomonas citri pv. sesbaniae</name>
    <dbReference type="NCBI Taxonomy" id="473425"/>
    <lineage>
        <taxon>Bacteria</taxon>
        <taxon>Pseudomonadati</taxon>
        <taxon>Pseudomonadota</taxon>
        <taxon>Gammaproteobacteria</taxon>
        <taxon>Lysobacterales</taxon>
        <taxon>Lysobacteraceae</taxon>
        <taxon>Xanthomonas</taxon>
    </lineage>
</organism>
<keyword evidence="2" id="KW-0175">Coiled coil</keyword>
<dbReference type="RefSeq" id="WP_089113734.1">
    <property type="nucleotide sequence ID" value="NZ_LOKL01000131.1"/>
</dbReference>
<dbReference type="Pfam" id="PF02195">
    <property type="entry name" value="ParB_N"/>
    <property type="match status" value="1"/>
</dbReference>
<dbReference type="InterPro" id="IPR004437">
    <property type="entry name" value="ParB/RepB/Spo0J"/>
</dbReference>
<dbReference type="GO" id="GO:0005694">
    <property type="term" value="C:chromosome"/>
    <property type="evidence" value="ECO:0007669"/>
    <property type="project" value="TreeGrafter"/>
</dbReference>
<name>A0AAW4RRU8_XANCI</name>
<feature type="coiled-coil region" evidence="2">
    <location>
        <begin position="43"/>
        <end position="70"/>
    </location>
</feature>